<feature type="compositionally biased region" description="Basic and acidic residues" evidence="1">
    <location>
        <begin position="382"/>
        <end position="397"/>
    </location>
</feature>
<evidence type="ECO:0000313" key="4">
    <source>
        <dbReference type="Proteomes" id="UP000053237"/>
    </source>
</evidence>
<reference evidence="3 4" key="1">
    <citation type="submission" date="2012-05" db="EMBL/GenBank/DDBJ databases">
        <title>Recombination and specialization in a pathogen metapopulation.</title>
        <authorList>
            <person name="Gardiner A."/>
            <person name="Kemen E."/>
            <person name="Schultz-Larsen T."/>
            <person name="MacLean D."/>
            <person name="Van Oosterhout C."/>
            <person name="Jones J.D.G."/>
        </authorList>
    </citation>
    <scope>NUCLEOTIDE SEQUENCE [LARGE SCALE GENOMIC DNA]</scope>
    <source>
        <strain evidence="3 4">Ac Nc2</strain>
    </source>
</reference>
<accession>A0A024GAW5</accession>
<feature type="compositionally biased region" description="Polar residues" evidence="1">
    <location>
        <begin position="429"/>
        <end position="445"/>
    </location>
</feature>
<feature type="region of interest" description="Disordered" evidence="1">
    <location>
        <begin position="262"/>
        <end position="289"/>
    </location>
</feature>
<feature type="region of interest" description="Disordered" evidence="1">
    <location>
        <begin position="465"/>
        <end position="490"/>
    </location>
</feature>
<feature type="signal peptide" evidence="2">
    <location>
        <begin position="1"/>
        <end position="25"/>
    </location>
</feature>
<gene>
    <name evidence="3" type="ORF">BN9_044790</name>
</gene>
<dbReference type="EMBL" id="CAIX01000054">
    <property type="protein sequence ID" value="CCI43695.1"/>
    <property type="molecule type" value="Genomic_DNA"/>
</dbReference>
<feature type="compositionally biased region" description="Basic and acidic residues" evidence="1">
    <location>
        <begin position="107"/>
        <end position="120"/>
    </location>
</feature>
<name>A0A024GAW5_9STRA</name>
<keyword evidence="4" id="KW-1185">Reference proteome</keyword>
<proteinExistence type="predicted"/>
<dbReference type="Proteomes" id="UP000053237">
    <property type="component" value="Unassembled WGS sequence"/>
</dbReference>
<evidence type="ECO:0000313" key="3">
    <source>
        <dbReference type="EMBL" id="CCI43695.1"/>
    </source>
</evidence>
<evidence type="ECO:0000256" key="1">
    <source>
        <dbReference type="SAM" id="MobiDB-lite"/>
    </source>
</evidence>
<dbReference type="InParanoid" id="A0A024GAW5"/>
<evidence type="ECO:0000256" key="2">
    <source>
        <dbReference type="SAM" id="SignalP"/>
    </source>
</evidence>
<protein>
    <recommendedName>
        <fullName evidence="5">RxLR effector protein</fullName>
    </recommendedName>
</protein>
<keyword evidence="2" id="KW-0732">Signal</keyword>
<sequence length="490" mass="53942">MRTPTFSTPIVLLLSTVALKMEVEANGLHLDPSEQLKSVIFERAGPQEERIINGNFLGLSSTKHTLRGGGTAPSQNSINQHAEEKTINCKNCGFDTSMSGRALGDNAEEKPWTKRERRESSATSNTLIRQVYDGHTNTLRNVYNGGTGSTLGSRPVSEARTDHRLPYGTSIPYQETHQEYQSDNANLGFANRRTSHSNVPQQSIPTGYMQHGIPSANSPNISPALSQYRFPHEQVYATPAQNAARGGRFEHTRMQPFIRQQIERSNLGETDPTHSTNSRTITVNEGQTSNTRNHYHASIAAQGGNTRSVPSPSAPYLTGIPLVRFVANSPENQRKPMKLLSLFPTAPNDEVVSVEPPLNYYSSSNNRIDSGNTPPPHFATSDIHDPYSYHPTNHEADLVEPDPSHYIGYGQDPTLRKSYPKHPRELRSKSSTAYPQAPTSNIGHHASTSRYRDFQHSNLLVHLAARDSGSSKHGSSIGSQKMSPTGYAAE</sequence>
<feature type="region of interest" description="Disordered" evidence="1">
    <location>
        <begin position="102"/>
        <end position="124"/>
    </location>
</feature>
<feature type="chain" id="PRO_5001532311" description="RxLR effector protein" evidence="2">
    <location>
        <begin position="26"/>
        <end position="490"/>
    </location>
</feature>
<comment type="caution">
    <text evidence="3">The sequence shown here is derived from an EMBL/GenBank/DDBJ whole genome shotgun (WGS) entry which is preliminary data.</text>
</comment>
<feature type="region of interest" description="Disordered" evidence="1">
    <location>
        <begin position="365"/>
        <end position="445"/>
    </location>
</feature>
<dbReference type="AlphaFoldDB" id="A0A024GAW5"/>
<organism evidence="3 4">
    <name type="scientific">Albugo candida</name>
    <dbReference type="NCBI Taxonomy" id="65357"/>
    <lineage>
        <taxon>Eukaryota</taxon>
        <taxon>Sar</taxon>
        <taxon>Stramenopiles</taxon>
        <taxon>Oomycota</taxon>
        <taxon>Peronosporomycetes</taxon>
        <taxon>Albuginales</taxon>
        <taxon>Albuginaceae</taxon>
        <taxon>Albugo</taxon>
    </lineage>
</organism>
<evidence type="ECO:0008006" key="5">
    <source>
        <dbReference type="Google" id="ProtNLM"/>
    </source>
</evidence>
<feature type="compositionally biased region" description="Polar residues" evidence="1">
    <location>
        <begin position="263"/>
        <end position="289"/>
    </location>
</feature>